<comment type="subcellular location">
    <subcellularLocation>
        <location evidence="7">Cytoplasm</location>
    </subcellularLocation>
</comment>
<dbReference type="HAMAP" id="MF_01109">
    <property type="entry name" value="OTCase"/>
    <property type="match status" value="1"/>
</dbReference>
<sequence length="311" mass="33435">MKSKDFLSITDLAPHEIRLLLSDAASMKAQGWQTTLSGKTLALVFEKPSLRTRLSFELAMKQLGGEAIYLSPAEVGLGKRESIADVARVLSRYVDAIAVRTFAQSTVEELARWAGVPVVNALSDAEHPCQALADLLTIFEHKGEFPGLKLAFIGDGNNVAVSLALAAASVGLSFTMASPKGYELPPEAVHRALELAARSESVFSFTDDPGEAAFGADIIYTDTWTSMGQEADAEARRKAFEGYQVNERLVSLAKPDAIVMHCLPAHHGEEVAAGLLDSPQSVVFDQAENRLHVQKALLADMLGGLCFPWPG</sequence>
<evidence type="ECO:0000256" key="1">
    <source>
        <dbReference type="ARBA" id="ARBA00004975"/>
    </source>
</evidence>
<protein>
    <recommendedName>
        <fullName evidence="4 7">Ornithine carbamoyltransferase</fullName>
        <shortName evidence="7">OTCase</shortName>
        <ecNumber evidence="3 7">2.1.3.3</ecNumber>
    </recommendedName>
</protein>
<dbReference type="PRINTS" id="PR00100">
    <property type="entry name" value="AOTCASE"/>
</dbReference>
<dbReference type="PATRIC" id="fig|1217799.6.peg.846"/>
<gene>
    <name evidence="10" type="ORF">DEALK_08220</name>
</gene>
<evidence type="ECO:0000256" key="5">
    <source>
        <dbReference type="ARBA" id="ARBA00022679"/>
    </source>
</evidence>
<dbReference type="PANTHER" id="PTHR45753:SF3">
    <property type="entry name" value="ORNITHINE TRANSCARBAMYLASE, MITOCHONDRIAL"/>
    <property type="match status" value="1"/>
</dbReference>
<dbReference type="GO" id="GO:0019240">
    <property type="term" value="P:citrulline biosynthetic process"/>
    <property type="evidence" value="ECO:0007669"/>
    <property type="project" value="TreeGrafter"/>
</dbReference>
<keyword evidence="7" id="KW-0963">Cytoplasm</keyword>
<organism evidence="10 11">
    <name type="scientific">Dehalogenimonas alkenigignens</name>
    <dbReference type="NCBI Taxonomy" id="1217799"/>
    <lineage>
        <taxon>Bacteria</taxon>
        <taxon>Bacillati</taxon>
        <taxon>Chloroflexota</taxon>
        <taxon>Dehalococcoidia</taxon>
        <taxon>Dehalococcoidales</taxon>
        <taxon>Dehalococcoidaceae</taxon>
        <taxon>Dehalogenimonas</taxon>
    </lineage>
</organism>
<proteinExistence type="inferred from homology"/>
<dbReference type="Pfam" id="PF00185">
    <property type="entry name" value="OTCace"/>
    <property type="match status" value="1"/>
</dbReference>
<dbReference type="OrthoDB" id="9802587at2"/>
<dbReference type="AlphaFoldDB" id="A0A0W0GHE8"/>
<name>A0A0W0GHE8_9CHLR</name>
<evidence type="ECO:0000259" key="9">
    <source>
        <dbReference type="Pfam" id="PF02729"/>
    </source>
</evidence>
<feature type="binding site" evidence="7">
    <location>
        <position position="290"/>
    </location>
    <ligand>
        <name>carbamoyl phosphate</name>
        <dbReference type="ChEBI" id="CHEBI:58228"/>
    </ligand>
</feature>
<dbReference type="Proteomes" id="UP000053947">
    <property type="component" value="Unassembled WGS sequence"/>
</dbReference>
<dbReference type="Pfam" id="PF02729">
    <property type="entry name" value="OTCace_N"/>
    <property type="match status" value="1"/>
</dbReference>
<feature type="domain" description="Aspartate/ornithine carbamoyltransferase carbamoyl-P binding" evidence="9">
    <location>
        <begin position="4"/>
        <end position="140"/>
    </location>
</feature>
<dbReference type="GO" id="GO:0042450">
    <property type="term" value="P:L-arginine biosynthetic process via ornithine"/>
    <property type="evidence" value="ECO:0007669"/>
    <property type="project" value="UniProtKB-UniRule"/>
</dbReference>
<keyword evidence="5 7" id="KW-0808">Transferase</keyword>
<dbReference type="PRINTS" id="PR00102">
    <property type="entry name" value="OTCASE"/>
</dbReference>
<comment type="catalytic activity">
    <reaction evidence="6 7">
        <text>carbamoyl phosphate + L-ornithine = L-citrulline + phosphate + H(+)</text>
        <dbReference type="Rhea" id="RHEA:19513"/>
        <dbReference type="ChEBI" id="CHEBI:15378"/>
        <dbReference type="ChEBI" id="CHEBI:43474"/>
        <dbReference type="ChEBI" id="CHEBI:46911"/>
        <dbReference type="ChEBI" id="CHEBI:57743"/>
        <dbReference type="ChEBI" id="CHEBI:58228"/>
        <dbReference type="EC" id="2.1.3.3"/>
    </reaction>
</comment>
<dbReference type="EC" id="2.1.3.3" evidence="3 7"/>
<dbReference type="InterPro" id="IPR006130">
    <property type="entry name" value="Asp/Orn_carbamoylTrfase"/>
</dbReference>
<evidence type="ECO:0000313" key="10">
    <source>
        <dbReference type="EMBL" id="KTB47977.1"/>
    </source>
</evidence>
<evidence type="ECO:0000256" key="2">
    <source>
        <dbReference type="ARBA" id="ARBA00007805"/>
    </source>
</evidence>
<feature type="binding site" evidence="7">
    <location>
        <position position="158"/>
    </location>
    <ligand>
        <name>L-ornithine</name>
        <dbReference type="ChEBI" id="CHEBI:46911"/>
    </ligand>
</feature>
<dbReference type="InterPro" id="IPR006131">
    <property type="entry name" value="Asp_carbamoyltransf_Asp/Orn-bd"/>
</dbReference>
<dbReference type="InterPro" id="IPR036901">
    <property type="entry name" value="Asp/Orn_carbamoylTrfase_sf"/>
</dbReference>
<accession>A0A0W0GHE8</accession>
<feature type="domain" description="Aspartate/ornithine carbamoyltransferase Asp/Orn-binding" evidence="8">
    <location>
        <begin position="147"/>
        <end position="299"/>
    </location>
</feature>
<dbReference type="RefSeq" id="WP_058438950.1">
    <property type="nucleotide sequence ID" value="NZ_KQ758903.1"/>
</dbReference>
<feature type="binding site" evidence="7">
    <location>
        <begin position="226"/>
        <end position="227"/>
    </location>
    <ligand>
        <name>L-ornithine</name>
        <dbReference type="ChEBI" id="CHEBI:46911"/>
    </ligand>
</feature>
<evidence type="ECO:0000313" key="11">
    <source>
        <dbReference type="Proteomes" id="UP000053947"/>
    </source>
</evidence>
<evidence type="ECO:0000256" key="7">
    <source>
        <dbReference type="HAMAP-Rule" id="MF_01109"/>
    </source>
</evidence>
<dbReference type="GO" id="GO:0016597">
    <property type="term" value="F:amino acid binding"/>
    <property type="evidence" value="ECO:0007669"/>
    <property type="project" value="InterPro"/>
</dbReference>
<comment type="similarity">
    <text evidence="2 7">Belongs to the aspartate/ornithine carbamoyltransferase superfamily. OTCase family.</text>
</comment>
<dbReference type="NCBIfam" id="TIGR00658">
    <property type="entry name" value="orni_carb_tr"/>
    <property type="match status" value="1"/>
</dbReference>
<dbReference type="GO" id="GO:0005737">
    <property type="term" value="C:cytoplasm"/>
    <property type="evidence" value="ECO:0007669"/>
    <property type="project" value="UniProtKB-SubCell"/>
</dbReference>
<comment type="caution">
    <text evidence="7">Lacks conserved residue(s) required for the propagation of feature annotation.</text>
</comment>
<dbReference type="NCBIfam" id="NF001986">
    <property type="entry name" value="PRK00779.1"/>
    <property type="match status" value="1"/>
</dbReference>
<dbReference type="PANTHER" id="PTHR45753">
    <property type="entry name" value="ORNITHINE CARBAMOYLTRANSFERASE, MITOCHONDRIAL"/>
    <property type="match status" value="1"/>
</dbReference>
<dbReference type="InterPro" id="IPR002292">
    <property type="entry name" value="Orn/put_carbamltrans"/>
</dbReference>
<comment type="caution">
    <text evidence="10">The sequence shown here is derived from an EMBL/GenBank/DDBJ whole genome shotgun (WGS) entry which is preliminary data.</text>
</comment>
<dbReference type="GO" id="GO:0004585">
    <property type="term" value="F:ornithine carbamoyltransferase activity"/>
    <property type="evidence" value="ECO:0007669"/>
    <property type="project" value="UniProtKB-UniRule"/>
</dbReference>
<evidence type="ECO:0000256" key="6">
    <source>
        <dbReference type="ARBA" id="ARBA00048772"/>
    </source>
</evidence>
<dbReference type="EMBL" id="LFDV01000002">
    <property type="protein sequence ID" value="KTB47977.1"/>
    <property type="molecule type" value="Genomic_DNA"/>
</dbReference>
<dbReference type="FunFam" id="3.40.50.1370:FF:000008">
    <property type="entry name" value="Ornithine carbamoyltransferase"/>
    <property type="match status" value="1"/>
</dbReference>
<evidence type="ECO:0000256" key="3">
    <source>
        <dbReference type="ARBA" id="ARBA00013007"/>
    </source>
</evidence>
<comment type="pathway">
    <text evidence="1">Amino-acid biosynthesis; L-arginine biosynthesis; L-arginine from L-ornithine and carbamoyl phosphate: step 1/3.</text>
</comment>
<feature type="binding site" evidence="7">
    <location>
        <begin position="262"/>
        <end position="263"/>
    </location>
    <ligand>
        <name>carbamoyl phosphate</name>
        <dbReference type="ChEBI" id="CHEBI:58228"/>
    </ligand>
</feature>
<dbReference type="SUPFAM" id="SSF53671">
    <property type="entry name" value="Aspartate/ornithine carbamoyltransferase"/>
    <property type="match status" value="1"/>
</dbReference>
<reference evidence="10 11" key="1">
    <citation type="submission" date="2015-06" db="EMBL/GenBank/DDBJ databases">
        <title>Genome sequence of the organohalide-respiring Dehalogenimonas alkenigignens type strain (IP3-3T).</title>
        <authorList>
            <person name="Key T.A."/>
            <person name="Richmond D.P."/>
            <person name="Bowman K.S."/>
            <person name="Cho Y.-J."/>
            <person name="Chun J."/>
            <person name="da Costa M.S."/>
            <person name="Rainey F.A."/>
            <person name="Moe W.M."/>
        </authorList>
    </citation>
    <scope>NUCLEOTIDE SEQUENCE [LARGE SCALE GENOMIC DNA]</scope>
    <source>
        <strain evidence="10 11">IP3-3</strain>
    </source>
</reference>
<keyword evidence="11" id="KW-1185">Reference proteome</keyword>
<feature type="binding site" evidence="7">
    <location>
        <position position="100"/>
    </location>
    <ligand>
        <name>carbamoyl phosphate</name>
        <dbReference type="ChEBI" id="CHEBI:58228"/>
    </ligand>
</feature>
<feature type="binding site" evidence="7">
    <location>
        <begin position="127"/>
        <end position="130"/>
    </location>
    <ligand>
        <name>carbamoyl phosphate</name>
        <dbReference type="ChEBI" id="CHEBI:58228"/>
    </ligand>
</feature>
<feature type="binding site" evidence="7">
    <location>
        <position position="222"/>
    </location>
    <ligand>
        <name>L-ornithine</name>
        <dbReference type="ChEBI" id="CHEBI:46911"/>
    </ligand>
</feature>
<evidence type="ECO:0000256" key="4">
    <source>
        <dbReference type="ARBA" id="ARBA00016634"/>
    </source>
</evidence>
<dbReference type="STRING" id="1217799.DEALK_08220"/>
<dbReference type="Gene3D" id="3.40.50.1370">
    <property type="entry name" value="Aspartate/ornithine carbamoyltransferase"/>
    <property type="match status" value="2"/>
</dbReference>
<dbReference type="InterPro" id="IPR024904">
    <property type="entry name" value="OTCase_ArgI"/>
</dbReference>
<evidence type="ECO:0000259" key="8">
    <source>
        <dbReference type="Pfam" id="PF00185"/>
    </source>
</evidence>
<dbReference type="InterPro" id="IPR006132">
    <property type="entry name" value="Asp/Orn_carbamoyltranf_P-bd"/>
</dbReference>